<protein>
    <submittedName>
        <fullName evidence="1">Uncharacterized protein</fullName>
    </submittedName>
</protein>
<name>A0ACD3YW30_FUSSC</name>
<evidence type="ECO:0000313" key="1">
    <source>
        <dbReference type="EMBL" id="UPK93131.1"/>
    </source>
</evidence>
<dbReference type="EMBL" id="CP090033">
    <property type="protein sequence ID" value="UPK93131.1"/>
    <property type="molecule type" value="Genomic_DNA"/>
</dbReference>
<organism evidence="1 2">
    <name type="scientific">Fusarium solani subsp. cucurbitae</name>
    <name type="common">Neocosmosporum cucurbitae</name>
    <dbReference type="NCBI Taxonomy" id="2747967"/>
    <lineage>
        <taxon>Eukaryota</taxon>
        <taxon>Fungi</taxon>
        <taxon>Dikarya</taxon>
        <taxon>Ascomycota</taxon>
        <taxon>Pezizomycotina</taxon>
        <taxon>Sordariomycetes</taxon>
        <taxon>Hypocreomycetidae</taxon>
        <taxon>Hypocreales</taxon>
        <taxon>Nectriaceae</taxon>
        <taxon>Fusarium</taxon>
        <taxon>Fusarium solani species complex</taxon>
    </lineage>
</organism>
<sequence>MNANLCETCSVIQFDDDDIAEFYEAEQGNLPPSLSIDGCGRGHKIPLDYEVVDFLPTLPLLEQSAGRGCEFCSILRHEIIRVGFNYRGYVQINLEYHWGNYFFEELGLSALVAELTWRSDIPSLPPSTTPPDNPRHCVIFTLESDDSRVASWLRIPGLRKDNVLCEENLRFITQAIDRCESECGHSCSTGHLPTRLLDLGPDPGSDSVRLIITSESLVPSGTETKPPRYAALSYCWGSKDDAKSQLCTNLDSIEARKTSIPKDAMSAVMWDAVTVCRSLGIRYLWIDALCILQDNKADWESESSNMSLIYSEAFVTICAVSSTSCRESFLMRDRHHVVINFQSSLWSQISGSYSLVASGTCKDNALFGWPDLDVYETTWSSRGWTLQEEVLSRRRLFFGESMIHLECSKFLVSENGYRFQRDNEGLTSLRLEENGIIRNILNPPYKGQYTNESDRLPGISGLARYFSEMYKDTYLAGLWKNDLPYAFLWHFYTHLNPKFAIDIPGLIKRLRDPDPYIAPSWSPVRRDGAIIENGIRAWKQELLRDAVTNQCEILEVETKPIGENRWGAIRAGFIRIRGRLKRVPSDLHLSPWDRNLPRGFFIGCQKKVVAFGNLDCKSSFPQLADDLWMLRVASTQGGVSLRHGAYEDGDSADEDEYSTDEDGDSADEDGDSASNEGNYTSMFLKRTTQE</sequence>
<keyword evidence="2" id="KW-1185">Reference proteome</keyword>
<proteinExistence type="predicted"/>
<dbReference type="Proteomes" id="UP000830768">
    <property type="component" value="Chromosome 4"/>
</dbReference>
<evidence type="ECO:0000313" key="2">
    <source>
        <dbReference type="Proteomes" id="UP000830768"/>
    </source>
</evidence>
<reference evidence="1" key="1">
    <citation type="submission" date="2021-11" db="EMBL/GenBank/DDBJ databases">
        <title>Fusarium solani-melongenae Genome sequencing and assembly.</title>
        <authorList>
            <person name="Xie S."/>
            <person name="Huang L."/>
            <person name="Zhang X."/>
        </authorList>
    </citation>
    <scope>NUCLEOTIDE SEQUENCE</scope>
    <source>
        <strain evidence="1">CRI 24-3</strain>
    </source>
</reference>
<accession>A0ACD3YW30</accession>
<gene>
    <name evidence="1" type="ORF">LCI18_004066</name>
</gene>